<evidence type="ECO:0008006" key="4">
    <source>
        <dbReference type="Google" id="ProtNLM"/>
    </source>
</evidence>
<feature type="region of interest" description="Disordered" evidence="1">
    <location>
        <begin position="243"/>
        <end position="308"/>
    </location>
</feature>
<dbReference type="EMBL" id="ML119687">
    <property type="protein sequence ID" value="RPA80503.1"/>
    <property type="molecule type" value="Genomic_DNA"/>
</dbReference>
<gene>
    <name evidence="2" type="ORF">BJ508DRAFT_327224</name>
</gene>
<evidence type="ECO:0000313" key="3">
    <source>
        <dbReference type="Proteomes" id="UP000275078"/>
    </source>
</evidence>
<feature type="compositionally biased region" description="Pro residues" evidence="1">
    <location>
        <begin position="289"/>
        <end position="298"/>
    </location>
</feature>
<dbReference type="STRING" id="1160509.A0A3N4I325"/>
<feature type="compositionally biased region" description="Acidic residues" evidence="1">
    <location>
        <begin position="261"/>
        <end position="287"/>
    </location>
</feature>
<feature type="region of interest" description="Disordered" evidence="1">
    <location>
        <begin position="735"/>
        <end position="882"/>
    </location>
</feature>
<feature type="compositionally biased region" description="Basic residues" evidence="1">
    <location>
        <begin position="807"/>
        <end position="827"/>
    </location>
</feature>
<proteinExistence type="predicted"/>
<evidence type="ECO:0000313" key="2">
    <source>
        <dbReference type="EMBL" id="RPA80503.1"/>
    </source>
</evidence>
<feature type="compositionally biased region" description="Low complexity" evidence="1">
    <location>
        <begin position="781"/>
        <end position="792"/>
    </location>
</feature>
<feature type="region of interest" description="Disordered" evidence="1">
    <location>
        <begin position="153"/>
        <end position="186"/>
    </location>
</feature>
<protein>
    <recommendedName>
        <fullName evidence="4">Transposase domain-containing protein</fullName>
    </recommendedName>
</protein>
<evidence type="ECO:0000256" key="1">
    <source>
        <dbReference type="SAM" id="MobiDB-lite"/>
    </source>
</evidence>
<sequence length="1329" mass="151193">MHPLNFGRRYILTTSTTRTVTPHGEYTEYSETYTETGVISPALPTAALPTEFEMSTTEDTNMAGFHDDSESDMEAIPNPPASTVIRPRSLSISDSDSDNATATKKDAIDDDYASEGERQPRHVSISSDEEMVTLVMPEEVSDNPSIAHTLPPPLKAEEEPEASIQKDFGRPPGTIQHPPTIDTPAETPDLQEIAERMTREVEPLRQATVEYLSDSEEEEEGYDEFLWRARGRRFDIQDEDETEELFEDPINPGTNAQGIDTDNDFDSEDGIDKLEDEEDEGDNEYEDPQQPPIEPEQPGPDAYRQPPMDPQIAQIDESAQEEMDYKFYVDIHGFDYMRVRNSPMTEKEFASISVHSIRHYKGMSRRGEDDITQLMKIQDRGKAPHNHRTTEGRILARTGLKVDRYDVCKKSCFCYAADPRAHCCPWCGTPRYNEKGKPWKTFDYVQLIPRLMLQYSNPERAKTFMTYRHGAEARALDAEEPTLVDFWGSKLHQELKSEGLFDKSTDIGYNDENVLHLGVCPGPQNPRDFDSFLYPFKKEMKLLEKGIDNVYNAATNRPFTLRAHICVIGADIPARKKLTHTAGVGSYDFCLHCKQEAVGTNTFCYCPFKPPIKNLPEKDTAARSVKRKKLSSRKPVEKGHSLPVYDPKTMNLRTHDEYMEAFDTILETKDVEKAKKIAGVVGYSVFAQFKSVKFPRSFPYDGMHLWFENIIPRMFNHWRGRFTTRKGGQVIVVQQPAQDEGNEGAKESDTSENSSDSESDGDVQPRKRRRIAKNGSDEDSSSASLDSVQYDSEGNLLEDASSSRTTRGSKRNRKAKGKAKAKPKPSTRKPAANASTRGTRGRGRASKVSGGRSSAKKAGTSKANATQDGKPEHGLKPVSKRNIAKFEDSGEPWCIHPKQWERIGQEMAKSGAKGLIPSVFGTNIRSIHDTVTQWKAEEWRNWGLRYADIYLESVMPEKFYKQFGKLTNAIQMCCEYEITPSDVSDIRQLIYEFIVHYERDYYQYDYERISYCLPVFHYIAHVADALEDCGPQFVYTQWCVERACGTLARGVKSRSAVNRNISLNIVRMECYNHLKWTFSEWSFRRILDLGREALEEDVSRMISHARIRYAYLHRILTRGGSVDAADGSNRKVNENVREGDDADMFEFKAAKAPITVDQNLRRMLRESNDADVWKALTPHLWDKLQVRKFTACKYFTPTSQTIMYSSTLKPDKVKRQAWVVGFTAGIEKERKNHVGEIDFYFDVEPRIGTEDDADYVVLKQLCDAFGRSLVTVRGYDLARKARFLRFVERKGALIVIPAKDVNFLVGLVESDGKQFITLKECSTFDDNKM</sequence>
<organism evidence="2 3">
    <name type="scientific">Ascobolus immersus RN42</name>
    <dbReference type="NCBI Taxonomy" id="1160509"/>
    <lineage>
        <taxon>Eukaryota</taxon>
        <taxon>Fungi</taxon>
        <taxon>Dikarya</taxon>
        <taxon>Ascomycota</taxon>
        <taxon>Pezizomycotina</taxon>
        <taxon>Pezizomycetes</taxon>
        <taxon>Pezizales</taxon>
        <taxon>Ascobolaceae</taxon>
        <taxon>Ascobolus</taxon>
    </lineage>
</organism>
<name>A0A3N4I325_ASCIM</name>
<keyword evidence="3" id="KW-1185">Reference proteome</keyword>
<dbReference type="OrthoDB" id="6613063at2759"/>
<feature type="region of interest" description="Disordered" evidence="1">
    <location>
        <begin position="60"/>
        <end position="124"/>
    </location>
</feature>
<dbReference type="Proteomes" id="UP000275078">
    <property type="component" value="Unassembled WGS sequence"/>
</dbReference>
<accession>A0A3N4I325</accession>
<dbReference type="PANTHER" id="PTHR46579">
    <property type="entry name" value="F5/8 TYPE C DOMAIN-CONTAINING PROTEIN-RELATED"/>
    <property type="match status" value="1"/>
</dbReference>
<dbReference type="PANTHER" id="PTHR46579:SF1">
    <property type="entry name" value="F5_8 TYPE C DOMAIN-CONTAINING PROTEIN"/>
    <property type="match status" value="1"/>
</dbReference>
<reference evidence="2 3" key="1">
    <citation type="journal article" date="2018" name="Nat. Ecol. Evol.">
        <title>Pezizomycetes genomes reveal the molecular basis of ectomycorrhizal truffle lifestyle.</title>
        <authorList>
            <person name="Murat C."/>
            <person name="Payen T."/>
            <person name="Noel B."/>
            <person name="Kuo A."/>
            <person name="Morin E."/>
            <person name="Chen J."/>
            <person name="Kohler A."/>
            <person name="Krizsan K."/>
            <person name="Balestrini R."/>
            <person name="Da Silva C."/>
            <person name="Montanini B."/>
            <person name="Hainaut M."/>
            <person name="Levati E."/>
            <person name="Barry K.W."/>
            <person name="Belfiori B."/>
            <person name="Cichocki N."/>
            <person name="Clum A."/>
            <person name="Dockter R.B."/>
            <person name="Fauchery L."/>
            <person name="Guy J."/>
            <person name="Iotti M."/>
            <person name="Le Tacon F."/>
            <person name="Lindquist E.A."/>
            <person name="Lipzen A."/>
            <person name="Malagnac F."/>
            <person name="Mello A."/>
            <person name="Molinier V."/>
            <person name="Miyauchi S."/>
            <person name="Poulain J."/>
            <person name="Riccioni C."/>
            <person name="Rubini A."/>
            <person name="Sitrit Y."/>
            <person name="Splivallo R."/>
            <person name="Traeger S."/>
            <person name="Wang M."/>
            <person name="Zifcakova L."/>
            <person name="Wipf D."/>
            <person name="Zambonelli A."/>
            <person name="Paolocci F."/>
            <person name="Nowrousian M."/>
            <person name="Ottonello S."/>
            <person name="Baldrian P."/>
            <person name="Spatafora J.W."/>
            <person name="Henrissat B."/>
            <person name="Nagy L.G."/>
            <person name="Aury J.M."/>
            <person name="Wincker P."/>
            <person name="Grigoriev I.V."/>
            <person name="Bonfante P."/>
            <person name="Martin F.M."/>
        </authorList>
    </citation>
    <scope>NUCLEOTIDE SEQUENCE [LARGE SCALE GENOMIC DNA]</scope>
    <source>
        <strain evidence="2 3">RN42</strain>
    </source>
</reference>